<feature type="compositionally biased region" description="Gly residues" evidence="1">
    <location>
        <begin position="265"/>
        <end position="275"/>
    </location>
</feature>
<dbReference type="PANTHER" id="PTHR31513">
    <property type="entry name" value="EPHRIN TYPE-B RECEPTOR"/>
    <property type="match status" value="1"/>
</dbReference>
<protein>
    <submittedName>
        <fullName evidence="2">Uncharacterized protein</fullName>
    </submittedName>
</protein>
<dbReference type="AlphaFoldDB" id="A0A9W7A537"/>
<name>A0A9W7A537_9STRA</name>
<keyword evidence="3" id="KW-1185">Reference proteome</keyword>
<feature type="compositionally biased region" description="Gly residues" evidence="1">
    <location>
        <begin position="134"/>
        <end position="144"/>
    </location>
</feature>
<accession>A0A9W7A537</accession>
<proteinExistence type="predicted"/>
<reference evidence="3" key="1">
    <citation type="journal article" date="2023" name="Commun. Biol.">
        <title>Genome analysis of Parmales, the sister group of diatoms, reveals the evolutionary specialization of diatoms from phago-mixotrophs to photoautotrophs.</title>
        <authorList>
            <person name="Ban H."/>
            <person name="Sato S."/>
            <person name="Yoshikawa S."/>
            <person name="Yamada K."/>
            <person name="Nakamura Y."/>
            <person name="Ichinomiya M."/>
            <person name="Sato N."/>
            <person name="Blanc-Mathieu R."/>
            <person name="Endo H."/>
            <person name="Kuwata A."/>
            <person name="Ogata H."/>
        </authorList>
    </citation>
    <scope>NUCLEOTIDE SEQUENCE [LARGE SCALE GENOMIC DNA]</scope>
    <source>
        <strain evidence="3">NIES 3700</strain>
    </source>
</reference>
<gene>
    <name evidence="2" type="ORF">TrLO_g3229</name>
</gene>
<evidence type="ECO:0000313" key="3">
    <source>
        <dbReference type="Proteomes" id="UP001165122"/>
    </source>
</evidence>
<evidence type="ECO:0000313" key="2">
    <source>
        <dbReference type="EMBL" id="GMH62109.1"/>
    </source>
</evidence>
<evidence type="ECO:0000256" key="1">
    <source>
        <dbReference type="SAM" id="MobiDB-lite"/>
    </source>
</evidence>
<dbReference type="PANTHER" id="PTHR31513:SF2">
    <property type="entry name" value="MRAZ"/>
    <property type="match status" value="1"/>
</dbReference>
<dbReference type="Proteomes" id="UP001165122">
    <property type="component" value="Unassembled WGS sequence"/>
</dbReference>
<dbReference type="EMBL" id="BRXW01000514">
    <property type="protein sequence ID" value="GMH62109.1"/>
    <property type="molecule type" value="Genomic_DNA"/>
</dbReference>
<feature type="region of interest" description="Disordered" evidence="1">
    <location>
        <begin position="106"/>
        <end position="147"/>
    </location>
</feature>
<sequence>MVVFSGDLVCSAASCKVVADASHQLIIVSDGLLKCTGSACEIDVDAPTATINGRVEATLIQAKVKIHTDGSLTLQSASDIIAGDIDISSGGDLSLSANGWIKADGLSNPARGGSGKGGTPSCPSGYRGDKDSSGAGGGYGGEGGSTCRKRGTCSAVRGAAYGVSSASWPVSFGSGGGNVKIDNSEQSSTGGTGGGRVKVVVGEKLTLAGKISADGTGGTTKTSCDRRGYSCSTTFRGGGGSGGSILIDTKSLVGTGTVQTNGGSPANGGSAGSGGRIATYLETQGNTAAGSAPTVEATVTAYGGTHSDSSTCGGAAGTIFIRHGTLGVLEIDNNDNSRATTAYTPMPTIYSTAEGADNSATTSTGFKGPLFGTEVKRKARVNFQGTTWSASARPFSSCYFTLSSDSNMKGAKVPLHVHQAALDGDITATSLIDIAGNKIQSGSTEIASWASASSSSAVNMNSASLLQCSGCAVKVDATGSMNLAGDVTSGTVELVASATLTVASSSTTTTSSTSAKLNARMGSGR</sequence>
<comment type="caution">
    <text evidence="2">The sequence shown here is derived from an EMBL/GenBank/DDBJ whole genome shotgun (WGS) entry which is preliminary data.</text>
</comment>
<organism evidence="2 3">
    <name type="scientific">Triparma laevis f. longispina</name>
    <dbReference type="NCBI Taxonomy" id="1714387"/>
    <lineage>
        <taxon>Eukaryota</taxon>
        <taxon>Sar</taxon>
        <taxon>Stramenopiles</taxon>
        <taxon>Ochrophyta</taxon>
        <taxon>Bolidophyceae</taxon>
        <taxon>Parmales</taxon>
        <taxon>Triparmaceae</taxon>
        <taxon>Triparma</taxon>
    </lineage>
</organism>
<feature type="region of interest" description="Disordered" evidence="1">
    <location>
        <begin position="256"/>
        <end position="275"/>
    </location>
</feature>